<dbReference type="PANTHER" id="PTHR47561:SF2">
    <property type="entry name" value="HYPOTHETICAL POLYSACCHARIDE DEACETYLASE (EUROFUNG)"/>
    <property type="match status" value="1"/>
</dbReference>
<dbReference type="InterPro" id="IPR011330">
    <property type="entry name" value="Glyco_hydro/deAcase_b/a-brl"/>
</dbReference>
<dbReference type="GO" id="GO:0005975">
    <property type="term" value="P:carbohydrate metabolic process"/>
    <property type="evidence" value="ECO:0007669"/>
    <property type="project" value="InterPro"/>
</dbReference>
<reference evidence="2" key="1">
    <citation type="submission" date="2022-11" db="EMBL/GenBank/DDBJ databases">
        <authorList>
            <person name="Petersen C."/>
        </authorList>
    </citation>
    <scope>NUCLEOTIDE SEQUENCE</scope>
    <source>
        <strain evidence="2">IBT 20477</strain>
    </source>
</reference>
<dbReference type="Pfam" id="PF01522">
    <property type="entry name" value="Polysacc_deac_1"/>
    <property type="match status" value="1"/>
</dbReference>
<proteinExistence type="predicted"/>
<dbReference type="Proteomes" id="UP001150942">
    <property type="component" value="Unassembled WGS sequence"/>
</dbReference>
<name>A0A9W9T8W5_9EURO</name>
<evidence type="ECO:0000259" key="1">
    <source>
        <dbReference type="Pfam" id="PF01522"/>
    </source>
</evidence>
<dbReference type="InterPro" id="IPR002509">
    <property type="entry name" value="NODB_dom"/>
</dbReference>
<dbReference type="EMBL" id="JAPQKQ010000001">
    <property type="protein sequence ID" value="KAJ5213634.1"/>
    <property type="molecule type" value="Genomic_DNA"/>
</dbReference>
<evidence type="ECO:0000313" key="3">
    <source>
        <dbReference type="Proteomes" id="UP001150942"/>
    </source>
</evidence>
<organism evidence="2 3">
    <name type="scientific">Penicillium cf. viridicatum</name>
    <dbReference type="NCBI Taxonomy" id="2972119"/>
    <lineage>
        <taxon>Eukaryota</taxon>
        <taxon>Fungi</taxon>
        <taxon>Dikarya</taxon>
        <taxon>Ascomycota</taxon>
        <taxon>Pezizomycotina</taxon>
        <taxon>Eurotiomycetes</taxon>
        <taxon>Eurotiomycetidae</taxon>
        <taxon>Eurotiales</taxon>
        <taxon>Aspergillaceae</taxon>
        <taxon>Penicillium</taxon>
    </lineage>
</organism>
<evidence type="ECO:0000313" key="2">
    <source>
        <dbReference type="EMBL" id="KAJ5213634.1"/>
    </source>
</evidence>
<reference evidence="2" key="2">
    <citation type="journal article" date="2023" name="IMA Fungus">
        <title>Comparative genomic study of the Penicillium genus elucidates a diverse pangenome and 15 lateral gene transfer events.</title>
        <authorList>
            <person name="Petersen C."/>
            <person name="Sorensen T."/>
            <person name="Nielsen M.R."/>
            <person name="Sondergaard T.E."/>
            <person name="Sorensen J.L."/>
            <person name="Fitzpatrick D.A."/>
            <person name="Frisvad J.C."/>
            <person name="Nielsen K.L."/>
        </authorList>
    </citation>
    <scope>NUCLEOTIDE SEQUENCE</scope>
    <source>
        <strain evidence="2">IBT 20477</strain>
    </source>
</reference>
<accession>A0A9W9T8W5</accession>
<feature type="domain" description="NodB homology" evidence="1">
    <location>
        <begin position="262"/>
        <end position="348"/>
    </location>
</feature>
<protein>
    <recommendedName>
        <fullName evidence="1">NodB homology domain-containing protein</fullName>
    </recommendedName>
</protein>
<dbReference type="GO" id="GO:0016810">
    <property type="term" value="F:hydrolase activity, acting on carbon-nitrogen (but not peptide) bonds"/>
    <property type="evidence" value="ECO:0007669"/>
    <property type="project" value="InterPro"/>
</dbReference>
<keyword evidence="3" id="KW-1185">Reference proteome</keyword>
<dbReference type="SUPFAM" id="SSF88713">
    <property type="entry name" value="Glycoside hydrolase/deacetylase"/>
    <property type="match status" value="1"/>
</dbReference>
<comment type="caution">
    <text evidence="2">The sequence shown here is derived from an EMBL/GenBank/DDBJ whole genome shotgun (WGS) entry which is preliminary data.</text>
</comment>
<dbReference type="OrthoDB" id="504708at2759"/>
<gene>
    <name evidence="2" type="ORF">N7449_000803</name>
</gene>
<dbReference type="PANTHER" id="PTHR47561">
    <property type="entry name" value="POLYSACCHARIDE DEACETYLASE FAMILY PROTEIN (AFU_ORTHOLOGUE AFUA_6G05030)"/>
    <property type="match status" value="1"/>
</dbReference>
<dbReference type="Gene3D" id="3.20.20.370">
    <property type="entry name" value="Glycoside hydrolase/deacetylase"/>
    <property type="match status" value="1"/>
</dbReference>
<sequence>MASCLSNQSVIITGASAPFAEAFRACYAGSKDKTIALNLDPLISSNLVEAQAQINTAFDALGDQVDVFIVDARTQEPSGQDAIWEIPFKKMLVHAKFFLQHQFQVNKAKSHEDQSGNGFSVVVLGYQDLFGVSLDPIISKLQRDVSRLHLNASVNFLDLSTSREASTQSIVAATAILVSAKPARGIISLGDIASIKSTENVNENSVAQNTQLCQSLSLNTKHPKVKIAMSFDFDAVSAFLGTGDHPDNNLADYSTGIFAADKVTWFIPGHTMETFEPTVKEIIKSGAEIRLHGYSHEGAYQMTPTQERDVLVKCMEVSQWLTGKRVRGYRAPMYQLRETTIELLREFEFLYDSSLSHHDSQPYFTPSDPPIERVDFSQPVSTWLRPTSLAAADARPAGHPLVEIPTGWNNEDMMALQYFPHLDNSHGHVDARVVEQRWKDMFLWLSENAHVDGGDGSFVFPILMHPDTSGMTHVIGMVDRFVGWLRGWGDAVEFRTFESITQEWLDEQLKAK</sequence>
<dbReference type="AlphaFoldDB" id="A0A9W9T8W5"/>